<feature type="domain" description="E3 UFM1-protein ligase 1-like" evidence="9">
    <location>
        <begin position="522"/>
        <end position="643"/>
    </location>
</feature>
<dbReference type="GO" id="GO:0061666">
    <property type="term" value="F:UFM1 ligase activity"/>
    <property type="evidence" value="ECO:0007669"/>
    <property type="project" value="InterPro"/>
</dbReference>
<keyword evidence="4" id="KW-0808">Transferase</keyword>
<feature type="domain" description="E3 UFM1-protein ligase 1-like N-terminal" evidence="8">
    <location>
        <begin position="8"/>
        <end position="284"/>
    </location>
</feature>
<reference evidence="11" key="2">
    <citation type="submission" date="2023-05" db="EMBL/GenBank/DDBJ databases">
        <authorList>
            <person name="Fouks B."/>
        </authorList>
    </citation>
    <scope>NUCLEOTIDE SEQUENCE</scope>
    <source>
        <strain evidence="11">Stay&amp;Tobe</strain>
        <tissue evidence="11">Testes</tissue>
    </source>
</reference>
<organism evidence="11 12">
    <name type="scientific">Diploptera punctata</name>
    <name type="common">Pacific beetle cockroach</name>
    <dbReference type="NCBI Taxonomy" id="6984"/>
    <lineage>
        <taxon>Eukaryota</taxon>
        <taxon>Metazoa</taxon>
        <taxon>Ecdysozoa</taxon>
        <taxon>Arthropoda</taxon>
        <taxon>Hexapoda</taxon>
        <taxon>Insecta</taxon>
        <taxon>Pterygota</taxon>
        <taxon>Neoptera</taxon>
        <taxon>Polyneoptera</taxon>
        <taxon>Dictyoptera</taxon>
        <taxon>Blattodea</taxon>
        <taxon>Blaberoidea</taxon>
        <taxon>Blaberidae</taxon>
        <taxon>Diplopterinae</taxon>
        <taxon>Diploptera</taxon>
    </lineage>
</organism>
<comment type="similarity">
    <text evidence="2">Belongs to the UFL1 family.</text>
</comment>
<dbReference type="GO" id="GO:0005789">
    <property type="term" value="C:endoplasmic reticulum membrane"/>
    <property type="evidence" value="ECO:0007669"/>
    <property type="project" value="TreeGrafter"/>
</dbReference>
<reference evidence="11" key="1">
    <citation type="journal article" date="2023" name="IScience">
        <title>Live-bearing cockroach genome reveals convergent evolutionary mechanisms linked to viviparity in insects and beyond.</title>
        <authorList>
            <person name="Fouks B."/>
            <person name="Harrison M.C."/>
            <person name="Mikhailova A.A."/>
            <person name="Marchal E."/>
            <person name="English S."/>
            <person name="Carruthers M."/>
            <person name="Jennings E.C."/>
            <person name="Chiamaka E.L."/>
            <person name="Frigard R.A."/>
            <person name="Pippel M."/>
            <person name="Attardo G.M."/>
            <person name="Benoit J.B."/>
            <person name="Bornberg-Bauer E."/>
            <person name="Tobe S.S."/>
        </authorList>
    </citation>
    <scope>NUCLEOTIDE SEQUENCE</scope>
    <source>
        <strain evidence="11">Stay&amp;Tobe</strain>
    </source>
</reference>
<dbReference type="InterPro" id="IPR018611">
    <property type="entry name" value="Ufl1"/>
</dbReference>
<dbReference type="GO" id="GO:0034976">
    <property type="term" value="P:response to endoplasmic reticulum stress"/>
    <property type="evidence" value="ECO:0007669"/>
    <property type="project" value="TreeGrafter"/>
</dbReference>
<sequence>MTAVEWDEVKRLAADFQRAQLSSTVQRLSERNCVEIITKLLDLKLLDVVFTTDGKEYVTPQQLSREIRDELYVHGGRINLVELAKLLNVDLSQISARAAEIERTDSSCSVILGQLIDKNYINHIAEEINEKLQQQGQVTIGDLTRHYDLPSDFLQSQFIIEKQLGKTIHGKQDKSDPQIFFTEAYVARNLASVRGALTAALKPIPISTLLGQFEFLVQTIVDKLMEMKQVPGVVTGKQQGGSNMYIPAIYSKSQNDWVNNFYKQNGYLEYDALTRLGISDAQTFASVEEAITTGSMVDIMPLLPSLFEPEDAEEILSDVLKNVKNKFPSHNVHVFCNSMLLTDQFLQKLSEPFSAVIQKKAEEIVSSGAYLLAQAENKLQNNKTTVEQEETNTKVDRREERRKKATGGKGGGGTQGRETKTKSTKKKYQRGKTTAGDSDEDVPSGGGKTAKSAANKLEVIQIEEIKDMLSVNKQFQDEDLIELIPEVANYLYPSLNKSGLAAAQVIFESTMASTVQNRRKTHSELQDKLNTMIMNVRLFEKGLKHFNDKELQQQLVKYLLKSLCSEITNEIFGYVAQENMIQIEQNKEMTPEVRVKVMNEAPNECKEPLLKLHKSLNSNSLDEFLTCVESALGPGVCDMILRKADKKKERTTILAHRQALLEQLAGADDPALVLHLTSLILFQAATQTMLHASGRFVSNILTYLHSHLTAEVFNSLQKYHDMVLKLLTMSSDDEKRPGLVRELREGMSAIKEIASNFKKVTSTEKTQQSAE</sequence>
<evidence type="ECO:0000259" key="9">
    <source>
        <dbReference type="Pfam" id="PF23659"/>
    </source>
</evidence>
<keyword evidence="12" id="KW-1185">Reference proteome</keyword>
<evidence type="ECO:0000256" key="2">
    <source>
        <dbReference type="ARBA" id="ARBA00010789"/>
    </source>
</evidence>
<dbReference type="Proteomes" id="UP001233999">
    <property type="component" value="Unassembled WGS sequence"/>
</dbReference>
<evidence type="ECO:0000256" key="4">
    <source>
        <dbReference type="ARBA" id="ARBA00022679"/>
    </source>
</evidence>
<accession>A0AAD7ZWQ0</accession>
<feature type="domain" description="E3 UFM1-protein ligase-like C-terminal" evidence="10">
    <location>
        <begin position="649"/>
        <end position="752"/>
    </location>
</feature>
<dbReference type="Pfam" id="PF23659">
    <property type="entry name" value="UFL1"/>
    <property type="match status" value="1"/>
</dbReference>
<evidence type="ECO:0000313" key="11">
    <source>
        <dbReference type="EMBL" id="KAJ9587791.1"/>
    </source>
</evidence>
<evidence type="ECO:0000256" key="6">
    <source>
        <dbReference type="ARBA" id="ARBA00030452"/>
    </source>
</evidence>
<evidence type="ECO:0000256" key="1">
    <source>
        <dbReference type="ARBA" id="ARBA00003950"/>
    </source>
</evidence>
<feature type="region of interest" description="Disordered" evidence="7">
    <location>
        <begin position="382"/>
        <end position="451"/>
    </location>
</feature>
<dbReference type="InterPro" id="IPR056580">
    <property type="entry name" value="Ufl1_dom"/>
</dbReference>
<evidence type="ECO:0000256" key="7">
    <source>
        <dbReference type="SAM" id="MobiDB-lite"/>
    </source>
</evidence>
<dbReference type="PANTHER" id="PTHR31057">
    <property type="entry name" value="E3 UFM1-PROTEIN LIGASE 1"/>
    <property type="match status" value="1"/>
</dbReference>
<dbReference type="PANTHER" id="PTHR31057:SF0">
    <property type="entry name" value="E3 UFM1-PROTEIN LIGASE 1"/>
    <property type="match status" value="1"/>
</dbReference>
<dbReference type="Pfam" id="PF09743">
    <property type="entry name" value="E3_UFM1_ligase"/>
    <property type="match status" value="1"/>
</dbReference>
<comment type="caution">
    <text evidence="11">The sequence shown here is derived from an EMBL/GenBank/DDBJ whole genome shotgun (WGS) entry which is preliminary data.</text>
</comment>
<protein>
    <recommendedName>
        <fullName evidence="3">E3 UFM1-protein ligase 1 homolog</fullName>
    </recommendedName>
    <alternativeName>
        <fullName evidence="6">E3 UFM1-protein transferase 1 homolog</fullName>
    </alternativeName>
</protein>
<name>A0AAD7ZWQ0_DIPPU</name>
<dbReference type="InterPro" id="IPR056761">
    <property type="entry name" value="Ufl1-like_C"/>
</dbReference>
<dbReference type="Pfam" id="PF25041">
    <property type="entry name" value="UFL1_C"/>
    <property type="match status" value="1"/>
</dbReference>
<dbReference type="GO" id="GO:1990592">
    <property type="term" value="P:protein K69-linked ufmylation"/>
    <property type="evidence" value="ECO:0007669"/>
    <property type="project" value="TreeGrafter"/>
</dbReference>
<dbReference type="InterPro" id="IPR056579">
    <property type="entry name" value="Ufl1_N"/>
</dbReference>
<dbReference type="AlphaFoldDB" id="A0AAD7ZWQ0"/>
<gene>
    <name evidence="11" type="ORF">L9F63_018774</name>
</gene>
<dbReference type="GO" id="GO:0032434">
    <property type="term" value="P:regulation of proteasomal ubiquitin-dependent protein catabolic process"/>
    <property type="evidence" value="ECO:0007669"/>
    <property type="project" value="TreeGrafter"/>
</dbReference>
<proteinExistence type="inferred from homology"/>
<evidence type="ECO:0000259" key="10">
    <source>
        <dbReference type="Pfam" id="PF25041"/>
    </source>
</evidence>
<dbReference type="EMBL" id="JASPKZ010006063">
    <property type="protein sequence ID" value="KAJ9587791.1"/>
    <property type="molecule type" value="Genomic_DNA"/>
</dbReference>
<evidence type="ECO:0000313" key="12">
    <source>
        <dbReference type="Proteomes" id="UP001233999"/>
    </source>
</evidence>
<keyword evidence="5" id="KW-0833">Ubl conjugation pathway</keyword>
<comment type="function">
    <text evidence="1">E3 UFM1-protein ligase that mediates ufmylation of target proteins.</text>
</comment>
<evidence type="ECO:0000256" key="3">
    <source>
        <dbReference type="ARBA" id="ARBA00014160"/>
    </source>
</evidence>
<evidence type="ECO:0000256" key="5">
    <source>
        <dbReference type="ARBA" id="ARBA00022786"/>
    </source>
</evidence>
<evidence type="ECO:0000259" key="8">
    <source>
        <dbReference type="Pfam" id="PF09743"/>
    </source>
</evidence>